<name>A0ABT2CK68_9ACTN</name>
<dbReference type="InterPro" id="IPR041720">
    <property type="entry name" value="FbaB-like"/>
</dbReference>
<reference evidence="2" key="1">
    <citation type="submission" date="2022-08" db="EMBL/GenBank/DDBJ databases">
        <authorList>
            <person name="Somphong A."/>
            <person name="Phongsopitanun W."/>
        </authorList>
    </citation>
    <scope>NUCLEOTIDE SEQUENCE</scope>
    <source>
        <strain evidence="2">LP05-1</strain>
    </source>
</reference>
<evidence type="ECO:0000313" key="3">
    <source>
        <dbReference type="Proteomes" id="UP001431313"/>
    </source>
</evidence>
<keyword evidence="3" id="KW-1185">Reference proteome</keyword>
<dbReference type="RefSeq" id="WP_258789090.1">
    <property type="nucleotide sequence ID" value="NZ_JANUGQ010000016.1"/>
</dbReference>
<dbReference type="PIRSF" id="PIRSF038992">
    <property type="entry name" value="Aldolase_Ia"/>
    <property type="match status" value="1"/>
</dbReference>
<protein>
    <submittedName>
        <fullName evidence="2">2-amino-3,7-dideoxy-D-threo-hept-6-ulosonate synthase</fullName>
    </submittedName>
</protein>
<dbReference type="InterPro" id="IPR002915">
    <property type="entry name" value="DeoC/FbaB/LacD_aldolase"/>
</dbReference>
<dbReference type="SUPFAM" id="SSF51569">
    <property type="entry name" value="Aldolase"/>
    <property type="match status" value="1"/>
</dbReference>
<organism evidence="2 3">
    <name type="scientific">Streptomyces pyxinae</name>
    <dbReference type="NCBI Taxonomy" id="2970734"/>
    <lineage>
        <taxon>Bacteria</taxon>
        <taxon>Bacillati</taxon>
        <taxon>Actinomycetota</taxon>
        <taxon>Actinomycetes</taxon>
        <taxon>Kitasatosporales</taxon>
        <taxon>Streptomycetaceae</taxon>
        <taxon>Streptomyces</taxon>
    </lineage>
</organism>
<dbReference type="NCBIfam" id="NF005556">
    <property type="entry name" value="PRK07226.1"/>
    <property type="match status" value="1"/>
</dbReference>
<dbReference type="Gene3D" id="3.20.20.70">
    <property type="entry name" value="Aldolase class I"/>
    <property type="match status" value="1"/>
</dbReference>
<evidence type="ECO:0000313" key="2">
    <source>
        <dbReference type="EMBL" id="MCS0637809.1"/>
    </source>
</evidence>
<dbReference type="Pfam" id="PF01791">
    <property type="entry name" value="DeoC"/>
    <property type="match status" value="1"/>
</dbReference>
<feature type="region of interest" description="Disordered" evidence="1">
    <location>
        <begin position="264"/>
        <end position="293"/>
    </location>
</feature>
<proteinExistence type="predicted"/>
<dbReference type="InterPro" id="IPR050456">
    <property type="entry name" value="DeoC/FbaB_aldolase"/>
</dbReference>
<comment type="caution">
    <text evidence="2">The sequence shown here is derived from an EMBL/GenBank/DDBJ whole genome shotgun (WGS) entry which is preliminary data.</text>
</comment>
<feature type="compositionally biased region" description="Low complexity" evidence="1">
    <location>
        <begin position="269"/>
        <end position="287"/>
    </location>
</feature>
<dbReference type="PANTHER" id="PTHR47916:SF1">
    <property type="entry name" value="3-HYDROXY-5-PHOSPHONOOXYPENTANE-2,4-DIONE THIOLASE"/>
    <property type="match status" value="1"/>
</dbReference>
<dbReference type="Proteomes" id="UP001431313">
    <property type="component" value="Unassembled WGS sequence"/>
</dbReference>
<sequence length="293" mass="29334">MPLTGKALRLERLSRAGDGRYLFIPLDHSVSDGPIVSAAGFPGLVADIGAGGADAVVVHKGRARLIPPELLRGTRLVVHLSASTAAAPDVDAKVLVGDVEECVRLGADAVSVHVNIGSDTEAAQLGDLGTVAAECERWGMPLLAMVYPRGPRVADPTRPELVAHAVTIAADLGVDIVKTVLATPAERMAEVVASSPLPVIVAGGAGVGAATKDGDAGDTTGVEAFARAALAAGCAGLAVGRRVFTHPEPRQAVRKLAAIVHGPGRVPGSSSASSASSPDASSSSSSPELAGAL</sequence>
<dbReference type="PANTHER" id="PTHR47916">
    <property type="entry name" value="FRUCTOSE-BISPHOSPHATE ALDOLASE CLASS 1"/>
    <property type="match status" value="1"/>
</dbReference>
<gene>
    <name evidence="2" type="ORF">NX801_19495</name>
</gene>
<accession>A0ABT2CK68</accession>
<dbReference type="EMBL" id="JANUGQ010000016">
    <property type="protein sequence ID" value="MCS0637809.1"/>
    <property type="molecule type" value="Genomic_DNA"/>
</dbReference>
<dbReference type="InterPro" id="IPR013785">
    <property type="entry name" value="Aldolase_TIM"/>
</dbReference>
<evidence type="ECO:0000256" key="1">
    <source>
        <dbReference type="SAM" id="MobiDB-lite"/>
    </source>
</evidence>
<dbReference type="SMART" id="SM01133">
    <property type="entry name" value="DeoC"/>
    <property type="match status" value="1"/>
</dbReference>